<dbReference type="InterPro" id="IPR018060">
    <property type="entry name" value="HTH_AraC"/>
</dbReference>
<keyword evidence="2" id="KW-0238">DNA-binding</keyword>
<keyword evidence="1" id="KW-0805">Transcription regulation</keyword>
<sequence>MVLLWDNQTFKQEISPLERKTIQPERIKSALTNTEFSTSGGRAIFMVLVSGRGKFVSDEVERDVTGPCLIWAPTGWSTRISLMAGSRGFLIRMPEHTLGRALPTDVISAHVRQVVSRRIFLPDLSPQVIQSFVALFDKIEAETRSMALGVEAVLQHCVSLLLIDIWRAAAPPVQVAEPQPHRISEQFFNLVELHLQNHWTVAEYASRIGVSRDRLNDAVRRAIGRPPHQHIQKRLTEEAKALLVTTNLQVAEIGYKLGFGDAAYFTRFFKRHEKLAPGEFRRRFTPLWRSRSEDVSFADWP</sequence>
<dbReference type="RefSeq" id="WP_170162692.1">
    <property type="nucleotide sequence ID" value="NZ_RKQK01000001.1"/>
</dbReference>
<proteinExistence type="predicted"/>
<dbReference type="GO" id="GO:0043565">
    <property type="term" value="F:sequence-specific DNA binding"/>
    <property type="evidence" value="ECO:0007669"/>
    <property type="project" value="InterPro"/>
</dbReference>
<protein>
    <submittedName>
        <fullName evidence="5">AraC family transcriptional regulator</fullName>
    </submittedName>
</protein>
<evidence type="ECO:0000313" key="6">
    <source>
        <dbReference type="Proteomes" id="UP000269689"/>
    </source>
</evidence>
<feature type="domain" description="HTH araC/xylS-type" evidence="4">
    <location>
        <begin position="185"/>
        <end position="283"/>
    </location>
</feature>
<accession>A0A3N4UN80</accession>
<dbReference type="SUPFAM" id="SSF46689">
    <property type="entry name" value="Homeodomain-like"/>
    <property type="match status" value="1"/>
</dbReference>
<dbReference type="EMBL" id="RKQK01000001">
    <property type="protein sequence ID" value="RPE72116.1"/>
    <property type="molecule type" value="Genomic_DNA"/>
</dbReference>
<dbReference type="PANTHER" id="PTHR43280:SF32">
    <property type="entry name" value="TRANSCRIPTIONAL REGULATORY PROTEIN"/>
    <property type="match status" value="1"/>
</dbReference>
<organism evidence="5 6">
    <name type="scientific">Pacificibacter maritimus</name>
    <dbReference type="NCBI Taxonomy" id="762213"/>
    <lineage>
        <taxon>Bacteria</taxon>
        <taxon>Pseudomonadati</taxon>
        <taxon>Pseudomonadota</taxon>
        <taxon>Alphaproteobacteria</taxon>
        <taxon>Rhodobacterales</taxon>
        <taxon>Roseobacteraceae</taxon>
        <taxon>Pacificibacter</taxon>
    </lineage>
</organism>
<dbReference type="Pfam" id="PF12833">
    <property type="entry name" value="HTH_18"/>
    <property type="match status" value="1"/>
</dbReference>
<dbReference type="SMART" id="SM00342">
    <property type="entry name" value="HTH_ARAC"/>
    <property type="match status" value="1"/>
</dbReference>
<evidence type="ECO:0000313" key="5">
    <source>
        <dbReference type="EMBL" id="RPE72116.1"/>
    </source>
</evidence>
<comment type="caution">
    <text evidence="5">The sequence shown here is derived from an EMBL/GenBank/DDBJ whole genome shotgun (WGS) entry which is preliminary data.</text>
</comment>
<dbReference type="InterPro" id="IPR020449">
    <property type="entry name" value="Tscrpt_reg_AraC-type_HTH"/>
</dbReference>
<dbReference type="AlphaFoldDB" id="A0A3N4UN80"/>
<dbReference type="Gene3D" id="1.10.10.60">
    <property type="entry name" value="Homeodomain-like"/>
    <property type="match status" value="1"/>
</dbReference>
<dbReference type="GO" id="GO:0003700">
    <property type="term" value="F:DNA-binding transcription factor activity"/>
    <property type="evidence" value="ECO:0007669"/>
    <property type="project" value="InterPro"/>
</dbReference>
<evidence type="ECO:0000256" key="1">
    <source>
        <dbReference type="ARBA" id="ARBA00023015"/>
    </source>
</evidence>
<reference evidence="5 6" key="1">
    <citation type="submission" date="2018-11" db="EMBL/GenBank/DDBJ databases">
        <title>Genomic Encyclopedia of Type Strains, Phase IV (KMG-IV): sequencing the most valuable type-strain genomes for metagenomic binning, comparative biology and taxonomic classification.</title>
        <authorList>
            <person name="Goeker M."/>
        </authorList>
    </citation>
    <scope>NUCLEOTIDE SEQUENCE [LARGE SCALE GENOMIC DNA]</scope>
    <source>
        <strain evidence="5 6">DSM 104731</strain>
    </source>
</reference>
<keyword evidence="6" id="KW-1185">Reference proteome</keyword>
<dbReference type="InterPro" id="IPR009057">
    <property type="entry name" value="Homeodomain-like_sf"/>
</dbReference>
<gene>
    <name evidence="5" type="ORF">EDD53_1259</name>
</gene>
<dbReference type="PANTHER" id="PTHR43280">
    <property type="entry name" value="ARAC-FAMILY TRANSCRIPTIONAL REGULATOR"/>
    <property type="match status" value="1"/>
</dbReference>
<evidence type="ECO:0000259" key="4">
    <source>
        <dbReference type="PROSITE" id="PS01124"/>
    </source>
</evidence>
<evidence type="ECO:0000256" key="2">
    <source>
        <dbReference type="ARBA" id="ARBA00023125"/>
    </source>
</evidence>
<keyword evidence="3" id="KW-0804">Transcription</keyword>
<dbReference type="PRINTS" id="PR00032">
    <property type="entry name" value="HTHARAC"/>
</dbReference>
<dbReference type="PROSITE" id="PS01124">
    <property type="entry name" value="HTH_ARAC_FAMILY_2"/>
    <property type="match status" value="1"/>
</dbReference>
<dbReference type="Proteomes" id="UP000269689">
    <property type="component" value="Unassembled WGS sequence"/>
</dbReference>
<name>A0A3N4UN80_9RHOB</name>
<evidence type="ECO:0000256" key="3">
    <source>
        <dbReference type="ARBA" id="ARBA00023163"/>
    </source>
</evidence>